<evidence type="ECO:0000256" key="2">
    <source>
        <dbReference type="ARBA" id="ARBA00022741"/>
    </source>
</evidence>
<feature type="domain" description="Galactokinase N-terminal" evidence="8">
    <location>
        <begin position="40"/>
        <end position="73"/>
    </location>
</feature>
<keyword evidence="3 9" id="KW-0418">Kinase</keyword>
<accession>A0A6J4UC11</accession>
<dbReference type="InterPro" id="IPR036554">
    <property type="entry name" value="GHMP_kinase_C_sf"/>
</dbReference>
<comment type="similarity">
    <text evidence="1">Belongs to the GHMP kinase family. GalK subfamily.</text>
</comment>
<dbReference type="SUPFAM" id="SSF55060">
    <property type="entry name" value="GHMP Kinase, C-terminal domain"/>
    <property type="match status" value="1"/>
</dbReference>
<evidence type="ECO:0000313" key="9">
    <source>
        <dbReference type="EMBL" id="CAA9546333.1"/>
    </source>
</evidence>
<keyword evidence="4" id="KW-0067">ATP-binding</keyword>
<evidence type="ECO:0000256" key="1">
    <source>
        <dbReference type="ARBA" id="ARBA00006566"/>
    </source>
</evidence>
<evidence type="ECO:0000259" key="8">
    <source>
        <dbReference type="Pfam" id="PF10509"/>
    </source>
</evidence>
<dbReference type="Gene3D" id="3.30.230.10">
    <property type="match status" value="1"/>
</dbReference>
<feature type="domain" description="GHMP kinase N-terminal" evidence="6">
    <location>
        <begin position="120"/>
        <end position="204"/>
    </location>
</feature>
<dbReference type="InterPro" id="IPR020568">
    <property type="entry name" value="Ribosomal_Su5_D2-typ_SF"/>
</dbReference>
<gene>
    <name evidence="9" type="ORF">AVDCRST_MAG33-491</name>
</gene>
<keyword evidence="5" id="KW-0119">Carbohydrate metabolism</keyword>
<sequence>MSVASSAHGDLHDDRLAPLAIEVLAVGRRSWGGGWTPALRVVAPGRIELLGNHLDYNGGRVLAAAIDRYILLLGEPGAAGGTIEVSYTDPESREHAHESLAVADLEGWQRSSPPDTPTDYLRGAVAALHAEGVRIRPAWRLAIGGNVPVGLGVSSSAALSVGLVMQLSTDPLDPRETILLAQAAENRAGVASGTMDQAASVAGGVIRYDAEAVAFEQLRPDLGDLAFLVVSSGVVHRLGESAYPIRVREMAELLAIARRELGNDAPEIVAGITAEQVDRLVAAGAIDDTLRGRARHIVSEVERVATGYDALNAGDWRRFGQLMSESGRSSASDYDVSHPQVEELVAEITGQPGVLGARMMGGGGGGSVLALVQRTEIDRLAAHLDANYFARYDMSAASDRLLVCGSSEGARSEVVGEQV</sequence>
<evidence type="ECO:0000259" key="7">
    <source>
        <dbReference type="Pfam" id="PF08544"/>
    </source>
</evidence>
<dbReference type="PRINTS" id="PR00959">
    <property type="entry name" value="MEVGALKINASE"/>
</dbReference>
<dbReference type="InterPro" id="IPR013750">
    <property type="entry name" value="GHMP_kinase_C_dom"/>
</dbReference>
<protein>
    <submittedName>
        <fullName evidence="9">Galactokinase</fullName>
        <ecNumber evidence="9">2.7.1.6</ecNumber>
    </submittedName>
</protein>
<dbReference type="InterPro" id="IPR006204">
    <property type="entry name" value="GHMP_kinase_N_dom"/>
</dbReference>
<dbReference type="Gene3D" id="3.30.70.890">
    <property type="entry name" value="GHMP kinase, C-terminal domain"/>
    <property type="match status" value="1"/>
</dbReference>
<dbReference type="Pfam" id="PF08544">
    <property type="entry name" value="GHMP_kinases_C"/>
    <property type="match status" value="1"/>
</dbReference>
<dbReference type="EC" id="2.7.1.6" evidence="9"/>
<dbReference type="InterPro" id="IPR000705">
    <property type="entry name" value="Galactokinase"/>
</dbReference>
<dbReference type="InterPro" id="IPR014721">
    <property type="entry name" value="Ribsml_uS5_D2-typ_fold_subgr"/>
</dbReference>
<name>A0A6J4UC11_9BACT</name>
<dbReference type="Pfam" id="PF10509">
    <property type="entry name" value="GalKase_gal_bdg"/>
    <property type="match status" value="1"/>
</dbReference>
<organism evidence="9">
    <name type="scientific">uncultured Thermomicrobiales bacterium</name>
    <dbReference type="NCBI Taxonomy" id="1645740"/>
    <lineage>
        <taxon>Bacteria</taxon>
        <taxon>Pseudomonadati</taxon>
        <taxon>Thermomicrobiota</taxon>
        <taxon>Thermomicrobia</taxon>
        <taxon>Thermomicrobiales</taxon>
        <taxon>environmental samples</taxon>
    </lineage>
</organism>
<dbReference type="GO" id="GO:0005829">
    <property type="term" value="C:cytosol"/>
    <property type="evidence" value="ECO:0007669"/>
    <property type="project" value="TreeGrafter"/>
</dbReference>
<keyword evidence="5" id="KW-0299">Galactose metabolism</keyword>
<keyword evidence="2" id="KW-0547">Nucleotide-binding</keyword>
<feature type="domain" description="GHMP kinase C-terminal" evidence="7">
    <location>
        <begin position="309"/>
        <end position="388"/>
    </location>
</feature>
<dbReference type="PANTHER" id="PTHR10457">
    <property type="entry name" value="MEVALONATE KINASE/GALACTOKINASE"/>
    <property type="match status" value="1"/>
</dbReference>
<evidence type="ECO:0000256" key="5">
    <source>
        <dbReference type="ARBA" id="ARBA00023144"/>
    </source>
</evidence>
<dbReference type="EMBL" id="CADCWK010000039">
    <property type="protein sequence ID" value="CAA9546333.1"/>
    <property type="molecule type" value="Genomic_DNA"/>
</dbReference>
<dbReference type="GO" id="GO:0005524">
    <property type="term" value="F:ATP binding"/>
    <property type="evidence" value="ECO:0007669"/>
    <property type="project" value="UniProtKB-KW"/>
</dbReference>
<dbReference type="GO" id="GO:0006012">
    <property type="term" value="P:galactose metabolic process"/>
    <property type="evidence" value="ECO:0007669"/>
    <property type="project" value="UniProtKB-KW"/>
</dbReference>
<dbReference type="InterPro" id="IPR019539">
    <property type="entry name" value="GalKase_N"/>
</dbReference>
<evidence type="ECO:0000256" key="4">
    <source>
        <dbReference type="ARBA" id="ARBA00022840"/>
    </source>
</evidence>
<dbReference type="PIRSF" id="PIRSF000530">
    <property type="entry name" value="Galactokinase"/>
    <property type="match status" value="1"/>
</dbReference>
<dbReference type="InterPro" id="IPR006206">
    <property type="entry name" value="Mevalonate/galactokinase"/>
</dbReference>
<dbReference type="PRINTS" id="PR00473">
    <property type="entry name" value="GALCTOKINASE"/>
</dbReference>
<evidence type="ECO:0000259" key="6">
    <source>
        <dbReference type="Pfam" id="PF00288"/>
    </source>
</evidence>
<dbReference type="PANTHER" id="PTHR10457:SF7">
    <property type="entry name" value="GALACTOKINASE-RELATED"/>
    <property type="match status" value="1"/>
</dbReference>
<dbReference type="Pfam" id="PF00288">
    <property type="entry name" value="GHMP_kinases_N"/>
    <property type="match status" value="1"/>
</dbReference>
<dbReference type="GO" id="GO:0004335">
    <property type="term" value="F:galactokinase activity"/>
    <property type="evidence" value="ECO:0007669"/>
    <property type="project" value="UniProtKB-EC"/>
</dbReference>
<evidence type="ECO:0000256" key="3">
    <source>
        <dbReference type="ARBA" id="ARBA00022777"/>
    </source>
</evidence>
<dbReference type="SUPFAM" id="SSF54211">
    <property type="entry name" value="Ribosomal protein S5 domain 2-like"/>
    <property type="match status" value="1"/>
</dbReference>
<reference evidence="9" key="1">
    <citation type="submission" date="2020-02" db="EMBL/GenBank/DDBJ databases">
        <authorList>
            <person name="Meier V. D."/>
        </authorList>
    </citation>
    <scope>NUCLEOTIDE SEQUENCE</scope>
    <source>
        <strain evidence="9">AVDCRST_MAG33</strain>
    </source>
</reference>
<dbReference type="AlphaFoldDB" id="A0A6J4UC11"/>
<proteinExistence type="inferred from homology"/>
<keyword evidence="9" id="KW-0808">Transferase</keyword>